<dbReference type="GO" id="GO:0010106">
    <property type="term" value="P:cellular response to iron ion starvation"/>
    <property type="evidence" value="ECO:0007669"/>
    <property type="project" value="TreeGrafter"/>
</dbReference>
<dbReference type="InterPro" id="IPR008972">
    <property type="entry name" value="Cupredoxin"/>
</dbReference>
<evidence type="ECO:0000256" key="3">
    <source>
        <dbReference type="ARBA" id="ARBA00022729"/>
    </source>
</evidence>
<reference evidence="12" key="2">
    <citation type="submission" date="2019-10" db="EMBL/GenBank/DDBJ databases">
        <authorList>
            <consortium name="NCBI Genome Project"/>
        </authorList>
    </citation>
    <scope>NUCLEOTIDE SEQUENCE</scope>
    <source>
        <strain evidence="12">NI907</strain>
    </source>
</reference>
<dbReference type="AlphaFoldDB" id="A0A6P8B838"/>
<evidence type="ECO:0000256" key="4">
    <source>
        <dbReference type="ARBA" id="ARBA00023002"/>
    </source>
</evidence>
<dbReference type="Gene3D" id="2.60.40.420">
    <property type="entry name" value="Cupredoxins - blue copper proteins"/>
    <property type="match status" value="3"/>
</dbReference>
<dbReference type="SUPFAM" id="SSF49503">
    <property type="entry name" value="Cupredoxins"/>
    <property type="match status" value="3"/>
</dbReference>
<dbReference type="CDD" id="cd13899">
    <property type="entry name" value="CuRO_3_Fet3p"/>
    <property type="match status" value="1"/>
</dbReference>
<feature type="chain" id="PRO_5027729454" evidence="7">
    <location>
        <begin position="26"/>
        <end position="600"/>
    </location>
</feature>
<dbReference type="GO" id="GO:0033215">
    <property type="term" value="P:reductive iron assimilation"/>
    <property type="evidence" value="ECO:0007669"/>
    <property type="project" value="TreeGrafter"/>
</dbReference>
<dbReference type="PANTHER" id="PTHR11709">
    <property type="entry name" value="MULTI-COPPER OXIDASE"/>
    <property type="match status" value="1"/>
</dbReference>
<dbReference type="PANTHER" id="PTHR11709:SF361">
    <property type="entry name" value="IRON TRANSPORT MULTICOPPER OXIDASE FET3"/>
    <property type="match status" value="1"/>
</dbReference>
<keyword evidence="6" id="KW-0472">Membrane</keyword>
<evidence type="ECO:0000259" key="10">
    <source>
        <dbReference type="Pfam" id="PF07732"/>
    </source>
</evidence>
<evidence type="ECO:0000256" key="5">
    <source>
        <dbReference type="ARBA" id="ARBA00023008"/>
    </source>
</evidence>
<feature type="domain" description="Plastocyanin-like" evidence="8">
    <location>
        <begin position="160"/>
        <end position="307"/>
    </location>
</feature>
<evidence type="ECO:0000256" key="2">
    <source>
        <dbReference type="ARBA" id="ARBA00022723"/>
    </source>
</evidence>
<dbReference type="InterPro" id="IPR033138">
    <property type="entry name" value="Cu_oxidase_CS"/>
</dbReference>
<dbReference type="OrthoDB" id="2121828at2759"/>
<name>A0A6P8B838_PYRGI</name>
<keyword evidence="5" id="KW-0186">Copper</keyword>
<evidence type="ECO:0000313" key="11">
    <source>
        <dbReference type="Proteomes" id="UP000515153"/>
    </source>
</evidence>
<evidence type="ECO:0000256" key="1">
    <source>
        <dbReference type="ARBA" id="ARBA00010609"/>
    </source>
</evidence>
<accession>A0A6P8B838</accession>
<comment type="similarity">
    <text evidence="1">Belongs to the multicopper oxidase family.</text>
</comment>
<evidence type="ECO:0000256" key="6">
    <source>
        <dbReference type="SAM" id="Phobius"/>
    </source>
</evidence>
<organism evidence="11 12">
    <name type="scientific">Pyricularia grisea</name>
    <name type="common">Crabgrass-specific blast fungus</name>
    <name type="synonym">Magnaporthe grisea</name>
    <dbReference type="NCBI Taxonomy" id="148305"/>
    <lineage>
        <taxon>Eukaryota</taxon>
        <taxon>Fungi</taxon>
        <taxon>Dikarya</taxon>
        <taxon>Ascomycota</taxon>
        <taxon>Pezizomycotina</taxon>
        <taxon>Sordariomycetes</taxon>
        <taxon>Sordariomycetidae</taxon>
        <taxon>Magnaporthales</taxon>
        <taxon>Pyriculariaceae</taxon>
        <taxon>Pyricularia</taxon>
    </lineage>
</organism>
<dbReference type="Pfam" id="PF07732">
    <property type="entry name" value="Cu-oxidase_3"/>
    <property type="match status" value="1"/>
</dbReference>
<dbReference type="GO" id="GO:0033573">
    <property type="term" value="C:high-affinity iron permease complex"/>
    <property type="evidence" value="ECO:0007669"/>
    <property type="project" value="TreeGrafter"/>
</dbReference>
<dbReference type="Pfam" id="PF07731">
    <property type="entry name" value="Cu-oxidase_2"/>
    <property type="match status" value="1"/>
</dbReference>
<reference evidence="11 12" key="1">
    <citation type="journal article" date="2019" name="Mol. Biol. Evol.">
        <title>Blast fungal genomes show frequent chromosomal changes, gene gains and losses, and effector gene turnover.</title>
        <authorList>
            <person name="Gomez Luciano L.B."/>
            <person name="Jason Tsai I."/>
            <person name="Chuma I."/>
            <person name="Tosa Y."/>
            <person name="Chen Y.H."/>
            <person name="Li J.Y."/>
            <person name="Li M.Y."/>
            <person name="Jade Lu M.Y."/>
            <person name="Nakayashiki H."/>
            <person name="Li W.H."/>
        </authorList>
    </citation>
    <scope>NUCLEOTIDE SEQUENCE [LARGE SCALE GENOMIC DNA]</scope>
    <source>
        <strain evidence="11 12">NI907</strain>
    </source>
</reference>
<reference evidence="12" key="3">
    <citation type="submission" date="2025-08" db="UniProtKB">
        <authorList>
            <consortium name="RefSeq"/>
        </authorList>
    </citation>
    <scope>IDENTIFICATION</scope>
    <source>
        <strain evidence="12">NI907</strain>
    </source>
</reference>
<feature type="signal peptide" evidence="7">
    <location>
        <begin position="1"/>
        <end position="25"/>
    </location>
</feature>
<evidence type="ECO:0000256" key="7">
    <source>
        <dbReference type="SAM" id="SignalP"/>
    </source>
</evidence>
<dbReference type="GeneID" id="41960268"/>
<dbReference type="Proteomes" id="UP000515153">
    <property type="component" value="Chromosome I"/>
</dbReference>
<keyword evidence="11" id="KW-1185">Reference proteome</keyword>
<dbReference type="KEGG" id="pgri:PgNI_05326"/>
<gene>
    <name evidence="12" type="ORF">PgNI_05326</name>
</gene>
<dbReference type="InterPro" id="IPR002355">
    <property type="entry name" value="Cu_oxidase_Cu_BS"/>
</dbReference>
<dbReference type="InterPro" id="IPR011706">
    <property type="entry name" value="Cu-oxidase_C"/>
</dbReference>
<dbReference type="InterPro" id="IPR044130">
    <property type="entry name" value="CuRO_2_Fet3-like"/>
</dbReference>
<keyword evidence="2" id="KW-0479">Metal-binding</keyword>
<dbReference type="GO" id="GO:0004322">
    <property type="term" value="F:ferroxidase activity"/>
    <property type="evidence" value="ECO:0007669"/>
    <property type="project" value="TreeGrafter"/>
</dbReference>
<dbReference type="CDD" id="cd13851">
    <property type="entry name" value="CuRO_1_Fet3p"/>
    <property type="match status" value="1"/>
</dbReference>
<proteinExistence type="inferred from homology"/>
<dbReference type="PROSITE" id="PS00080">
    <property type="entry name" value="MULTICOPPER_OXIDASE2"/>
    <property type="match status" value="1"/>
</dbReference>
<keyword evidence="6" id="KW-1133">Transmembrane helix</keyword>
<protein>
    <submittedName>
        <fullName evidence="12">Uncharacterized protein</fullName>
    </submittedName>
</protein>
<dbReference type="InterPro" id="IPR045087">
    <property type="entry name" value="Cu-oxidase_fam"/>
</dbReference>
<dbReference type="PROSITE" id="PS00079">
    <property type="entry name" value="MULTICOPPER_OXIDASE1"/>
    <property type="match status" value="1"/>
</dbReference>
<keyword evidence="3 7" id="KW-0732">Signal</keyword>
<evidence type="ECO:0000259" key="9">
    <source>
        <dbReference type="Pfam" id="PF07731"/>
    </source>
</evidence>
<feature type="domain" description="Plastocyanin-like" evidence="9">
    <location>
        <begin position="369"/>
        <end position="506"/>
    </location>
</feature>
<sequence length="600" mass="65974">MRFTSSLRGGLVALVALGQPICTWSKTITHDFHLSWIKTNPDNAFAKTTIGINNQWPPPLITATVGDEVVVNLHNGLGNTTTSLHFHGLFQNGTSHMDGAVGVTQCPVPPGHTFTYRFKVDQPGTYWYHAHNNGQYPDGLRGPVVVHDPTGPHEGKYDDEIVLTFSDWYHRPMKELIADFLNYKNPSGAEPVPQAALMNDTQDLRVKVEPGKTYLVRMVNVGAFASHFVRFEGHQVRIVEADGVWMEESAPVDVLYLAAAQRYSVLLKAKSDATENFAIVSTMDEELFDDAPEDLNPSVTGWLVYDEEKPLPEPDKLAPDSGIVLDDMNLVPADKFRLLDTVSQSIEFNVHMKILGNGVNYAFFNNITYVGPKVPTLYTALTVGGATHATNPIVYGSYTNTHVLRHNDVIELVVNNFDDGDHPFHLHGHNFQVITRSDADAGPYVPSNRPRLQRDVPLRRDTVLIRGNGHAVLRFVADNPGAWLFHCHIEWHMEQGLVATLVSAPDQLLTAAGAKHPQLPRSHLESCKLSGMADAGNAAGNVDDVLDLTGENRPPPPLPTGFTTKGYVALVCSGLAAVMGMASIWYYGNIPDLQKGYEAI</sequence>
<dbReference type="InterPro" id="IPR001117">
    <property type="entry name" value="Cu-oxidase_2nd"/>
</dbReference>
<dbReference type="GO" id="GO:0005507">
    <property type="term" value="F:copper ion binding"/>
    <property type="evidence" value="ECO:0007669"/>
    <property type="project" value="InterPro"/>
</dbReference>
<keyword evidence="4" id="KW-0560">Oxidoreductase</keyword>
<evidence type="ECO:0000259" key="8">
    <source>
        <dbReference type="Pfam" id="PF00394"/>
    </source>
</evidence>
<dbReference type="RefSeq" id="XP_030983298.1">
    <property type="nucleotide sequence ID" value="XM_031125359.1"/>
</dbReference>
<dbReference type="Pfam" id="PF00394">
    <property type="entry name" value="Cu-oxidase"/>
    <property type="match status" value="1"/>
</dbReference>
<feature type="domain" description="Plastocyanin-like" evidence="10">
    <location>
        <begin position="35"/>
        <end position="149"/>
    </location>
</feature>
<dbReference type="CDD" id="cd13877">
    <property type="entry name" value="CuRO_2_Fet3p_like"/>
    <property type="match status" value="1"/>
</dbReference>
<evidence type="ECO:0000313" key="12">
    <source>
        <dbReference type="RefSeq" id="XP_030983298.1"/>
    </source>
</evidence>
<feature type="transmembrane region" description="Helical" evidence="6">
    <location>
        <begin position="566"/>
        <end position="587"/>
    </location>
</feature>
<dbReference type="FunFam" id="2.60.40.420:FF:000071">
    <property type="entry name" value="Conidial pigment biosynthesis oxidase Abr1/brown 1"/>
    <property type="match status" value="1"/>
</dbReference>
<dbReference type="InterPro" id="IPR011707">
    <property type="entry name" value="Cu-oxidase-like_N"/>
</dbReference>
<keyword evidence="6" id="KW-0812">Transmembrane</keyword>